<reference evidence="3" key="1">
    <citation type="submission" date="2020-05" db="EMBL/GenBank/DDBJ databases">
        <title>Frigoriglobus tundricola gen. nov., sp. nov., a psychrotolerant cellulolytic planctomycete of the family Gemmataceae with two divergent copies of 16S rRNA gene.</title>
        <authorList>
            <person name="Kulichevskaya I.S."/>
            <person name="Ivanova A.A."/>
            <person name="Naumoff D.G."/>
            <person name="Beletsky A.V."/>
            <person name="Rijpstra W.I.C."/>
            <person name="Sinninghe Damste J.S."/>
            <person name="Mardanov A.V."/>
            <person name="Ravin N.V."/>
            <person name="Dedysh S.N."/>
        </authorList>
    </citation>
    <scope>NUCLEOTIDE SEQUENCE [LARGE SCALE GENOMIC DNA]</scope>
    <source>
        <strain evidence="3">PL17</strain>
    </source>
</reference>
<evidence type="ECO:0000313" key="3">
    <source>
        <dbReference type="Proteomes" id="UP000503447"/>
    </source>
</evidence>
<evidence type="ECO:0000256" key="1">
    <source>
        <dbReference type="SAM" id="MobiDB-lite"/>
    </source>
</evidence>
<organism evidence="2 3">
    <name type="scientific">Frigoriglobus tundricola</name>
    <dbReference type="NCBI Taxonomy" id="2774151"/>
    <lineage>
        <taxon>Bacteria</taxon>
        <taxon>Pseudomonadati</taxon>
        <taxon>Planctomycetota</taxon>
        <taxon>Planctomycetia</taxon>
        <taxon>Gemmatales</taxon>
        <taxon>Gemmataceae</taxon>
        <taxon>Frigoriglobus</taxon>
    </lineage>
</organism>
<keyword evidence="3" id="KW-1185">Reference proteome</keyword>
<dbReference type="EMBL" id="CP053452">
    <property type="protein sequence ID" value="QJW99900.1"/>
    <property type="molecule type" value="Genomic_DNA"/>
</dbReference>
<dbReference type="InterPro" id="IPR028994">
    <property type="entry name" value="Integrin_alpha_N"/>
</dbReference>
<name>A0A6M5Z2X6_9BACT</name>
<feature type="region of interest" description="Disordered" evidence="1">
    <location>
        <begin position="389"/>
        <end position="464"/>
    </location>
</feature>
<evidence type="ECO:0000313" key="2">
    <source>
        <dbReference type="EMBL" id="QJW99900.1"/>
    </source>
</evidence>
<sequence>MILTRLIRAREPRARTVRPHRRAPILWVEMLEDRSVPAITFTPNTFGGGSFTPFSNYDGPISFTSADVNGDAVADIIVSEGYGPGSSSEVRIFDGAAARAGRADLIADFYAYSNVAGASQTPGFAGGVSVAAADFNGTGPAEVVTSAGVGGNGHVKVWNFHDPVTGQFLGSSPVLETSFLSYPGFLGQTSVTTLSQGSGSTPLLVTASGAGTTASDVRAYADPTAIGQVPAGAPVAVVARTTVFPGYLGGVSIASGDTTGTGTNELFIAPSTGTPEVSTFTLGSSGTGGTEFLPGITFSTGTGTESGITLGAADINGTGYADVLTSFAGSSTISAYSLNNGAAVPVTGLSGFTTGFGFFGNTFLAASTFFPPSLSSGISSTGTSTSLGLTGTGTTSTTGTGTAVGGTTGAGAGTPTNPGSGAGTGTGSGSGGSTTGTPTTPGGGSATGGTSSAQNNSVTNTTNY</sequence>
<feature type="compositionally biased region" description="Low complexity" evidence="1">
    <location>
        <begin position="389"/>
        <end position="401"/>
    </location>
</feature>
<dbReference type="AlphaFoldDB" id="A0A6M5Z2X6"/>
<gene>
    <name evidence="2" type="ORF">FTUN_7523</name>
</gene>
<feature type="compositionally biased region" description="Gly residues" evidence="1">
    <location>
        <begin position="402"/>
        <end position="412"/>
    </location>
</feature>
<feature type="compositionally biased region" description="Gly residues" evidence="1">
    <location>
        <begin position="420"/>
        <end position="434"/>
    </location>
</feature>
<evidence type="ECO:0008006" key="4">
    <source>
        <dbReference type="Google" id="ProtNLM"/>
    </source>
</evidence>
<dbReference type="Proteomes" id="UP000503447">
    <property type="component" value="Chromosome"/>
</dbReference>
<accession>A0A6M5Z2X6</accession>
<feature type="compositionally biased region" description="Polar residues" evidence="1">
    <location>
        <begin position="454"/>
        <end position="464"/>
    </location>
</feature>
<proteinExistence type="predicted"/>
<protein>
    <recommendedName>
        <fullName evidence="4">FG-GAP repeat protein</fullName>
    </recommendedName>
</protein>
<dbReference type="KEGG" id="ftj:FTUN_7523"/>
<dbReference type="SUPFAM" id="SSF69318">
    <property type="entry name" value="Integrin alpha N-terminal domain"/>
    <property type="match status" value="1"/>
</dbReference>